<dbReference type="EMBL" id="VFFF01000001">
    <property type="protein sequence ID" value="TNY34084.1"/>
    <property type="molecule type" value="Genomic_DNA"/>
</dbReference>
<feature type="compositionally biased region" description="Basic and acidic residues" evidence="1">
    <location>
        <begin position="7"/>
        <end position="20"/>
    </location>
</feature>
<feature type="domain" description="Smr" evidence="2">
    <location>
        <begin position="103"/>
        <end position="193"/>
    </location>
</feature>
<organism evidence="3 4">
    <name type="scientific">Pelagovum pacificum</name>
    <dbReference type="NCBI Taxonomy" id="2588711"/>
    <lineage>
        <taxon>Bacteria</taxon>
        <taxon>Pseudomonadati</taxon>
        <taxon>Pseudomonadota</taxon>
        <taxon>Alphaproteobacteria</taxon>
        <taxon>Rhodobacterales</taxon>
        <taxon>Paracoccaceae</taxon>
        <taxon>Pelagovum</taxon>
    </lineage>
</organism>
<dbReference type="SUPFAM" id="SSF160443">
    <property type="entry name" value="SMR domain-like"/>
    <property type="match status" value="1"/>
</dbReference>
<protein>
    <submittedName>
        <fullName evidence="3">DNA mismatch repair protein MutS</fullName>
    </submittedName>
</protein>
<dbReference type="Proteomes" id="UP000314011">
    <property type="component" value="Unassembled WGS sequence"/>
</dbReference>
<dbReference type="InterPro" id="IPR002625">
    <property type="entry name" value="Smr_dom"/>
</dbReference>
<gene>
    <name evidence="3" type="ORF">FHY64_12715</name>
</gene>
<dbReference type="PANTHER" id="PTHR35562">
    <property type="entry name" value="DNA ENDONUCLEASE SMRA-RELATED"/>
    <property type="match status" value="1"/>
</dbReference>
<dbReference type="SMART" id="SM00463">
    <property type="entry name" value="SMR"/>
    <property type="match status" value="1"/>
</dbReference>
<keyword evidence="4" id="KW-1185">Reference proteome</keyword>
<evidence type="ECO:0000313" key="4">
    <source>
        <dbReference type="Proteomes" id="UP000314011"/>
    </source>
</evidence>
<dbReference type="OrthoDB" id="7165597at2"/>
<comment type="caution">
    <text evidence="3">The sequence shown here is derived from an EMBL/GenBank/DDBJ whole genome shotgun (WGS) entry which is preliminary data.</text>
</comment>
<proteinExistence type="predicted"/>
<dbReference type="PANTHER" id="PTHR35562:SF2">
    <property type="entry name" value="DNA ENDONUCLEASE SMRA-RELATED"/>
    <property type="match status" value="1"/>
</dbReference>
<dbReference type="PROSITE" id="PS50828">
    <property type="entry name" value="SMR"/>
    <property type="match status" value="1"/>
</dbReference>
<name>A0A5C5GIN5_9RHOB</name>
<dbReference type="Pfam" id="PF01713">
    <property type="entry name" value="Smr"/>
    <property type="match status" value="1"/>
</dbReference>
<dbReference type="InterPro" id="IPR036063">
    <property type="entry name" value="Smr_dom_sf"/>
</dbReference>
<dbReference type="RefSeq" id="WP_140195102.1">
    <property type="nucleotide sequence ID" value="NZ_CP065915.1"/>
</dbReference>
<accession>A0A5C5GIN5</accession>
<sequence>MTRKRRLSPDERALWDRVAKSADPLQNRPKATTPAEQEKPFSKRAPDPTPRIERFEVGSKSDHSRDHDLMSSLTEQLSGNPLNMDRRTHTRMKRGKLRPEGRIDLHGMTMAQAHPALLNFILSSHASGKRLVLVITGKGKHRDAPGPIPTRHGVLRHQVPQWLKMAPLAPVVMQVTEAHISHGGTGAFYVYLRRSR</sequence>
<feature type="compositionally biased region" description="Basic and acidic residues" evidence="1">
    <location>
        <begin position="36"/>
        <end position="68"/>
    </location>
</feature>
<feature type="region of interest" description="Disordered" evidence="1">
    <location>
        <begin position="1"/>
        <end position="68"/>
    </location>
</feature>
<reference evidence="3 4" key="1">
    <citation type="submission" date="2019-06" db="EMBL/GenBank/DDBJ databases">
        <title>Genome of new Rhodobacteraceae sp. SM1903.</title>
        <authorList>
            <person name="Ren X."/>
        </authorList>
    </citation>
    <scope>NUCLEOTIDE SEQUENCE [LARGE SCALE GENOMIC DNA]</scope>
    <source>
        <strain evidence="3 4">SM1903</strain>
    </source>
</reference>
<evidence type="ECO:0000259" key="2">
    <source>
        <dbReference type="PROSITE" id="PS50828"/>
    </source>
</evidence>
<dbReference type="AlphaFoldDB" id="A0A5C5GIN5"/>
<evidence type="ECO:0000256" key="1">
    <source>
        <dbReference type="SAM" id="MobiDB-lite"/>
    </source>
</evidence>
<dbReference type="Gene3D" id="3.30.1370.110">
    <property type="match status" value="1"/>
</dbReference>
<evidence type="ECO:0000313" key="3">
    <source>
        <dbReference type="EMBL" id="TNY34084.1"/>
    </source>
</evidence>